<dbReference type="PANTHER" id="PTHR33055:SF3">
    <property type="entry name" value="PUTATIVE TRANSPOSASE FOR IS117-RELATED"/>
    <property type="match status" value="1"/>
</dbReference>
<dbReference type="InterPro" id="IPR047650">
    <property type="entry name" value="Transpos_IS110"/>
</dbReference>
<comment type="caution">
    <text evidence="3">The sequence shown here is derived from an EMBL/GenBank/DDBJ whole genome shotgun (WGS) entry which is preliminary data.</text>
</comment>
<dbReference type="InterPro" id="IPR002525">
    <property type="entry name" value="Transp_IS110-like_N"/>
</dbReference>
<feature type="domain" description="Transposase IS116/IS110/IS902 C-terminal" evidence="2">
    <location>
        <begin position="214"/>
        <end position="295"/>
    </location>
</feature>
<dbReference type="RefSeq" id="WP_099137351.1">
    <property type="nucleotide sequence ID" value="NZ_CAWNNJ010000106.1"/>
</dbReference>
<name>A0A2D0INV3_XENBU</name>
<gene>
    <name evidence="3" type="ORF">Xbud_03595</name>
</gene>
<dbReference type="NCBIfam" id="NF033542">
    <property type="entry name" value="transpos_IS110"/>
    <property type="match status" value="1"/>
</dbReference>
<dbReference type="AlphaFoldDB" id="A0A2D0INV3"/>
<dbReference type="Pfam" id="PF01548">
    <property type="entry name" value="DEDD_Tnp_IS110"/>
    <property type="match status" value="1"/>
</dbReference>
<reference evidence="3 4" key="1">
    <citation type="journal article" date="2017" name="Nat. Microbiol.">
        <title>Natural product diversity associated with the nematode symbionts Photorhabdus and Xenorhabdus.</title>
        <authorList>
            <person name="Tobias N.J."/>
            <person name="Wolff H."/>
            <person name="Djahanschiri B."/>
            <person name="Grundmann F."/>
            <person name="Kronenwerth M."/>
            <person name="Shi Y.M."/>
            <person name="Simonyi S."/>
            <person name="Grun P."/>
            <person name="Shapiro-Ilan D."/>
            <person name="Pidot S.J."/>
            <person name="Stinear T.P."/>
            <person name="Ebersberger I."/>
            <person name="Bode H.B."/>
        </authorList>
    </citation>
    <scope>NUCLEOTIDE SEQUENCE [LARGE SCALE GENOMIC DNA]</scope>
    <source>
        <strain evidence="3 4">DSM 16342</strain>
    </source>
</reference>
<proteinExistence type="predicted"/>
<organism evidence="3 4">
    <name type="scientific">Xenorhabdus budapestensis</name>
    <dbReference type="NCBI Taxonomy" id="290110"/>
    <lineage>
        <taxon>Bacteria</taxon>
        <taxon>Pseudomonadati</taxon>
        <taxon>Pseudomonadota</taxon>
        <taxon>Gammaproteobacteria</taxon>
        <taxon>Enterobacterales</taxon>
        <taxon>Morganellaceae</taxon>
        <taxon>Xenorhabdus</taxon>
    </lineage>
</organism>
<dbReference type="GO" id="GO:0004803">
    <property type="term" value="F:transposase activity"/>
    <property type="evidence" value="ECO:0007669"/>
    <property type="project" value="InterPro"/>
</dbReference>
<dbReference type="GO" id="GO:0006313">
    <property type="term" value="P:DNA transposition"/>
    <property type="evidence" value="ECO:0007669"/>
    <property type="project" value="InterPro"/>
</dbReference>
<evidence type="ECO:0000313" key="3">
    <source>
        <dbReference type="EMBL" id="PHM23413.1"/>
    </source>
</evidence>
<dbReference type="OrthoDB" id="5289737at2"/>
<sequence>MNTIKVVGIDLAKNVFQVCVWMADGSVASNRKISRQKLLDTVRSFPPGTVIAMEACATSHYWGRTLQAMGYTVRLVPTQHVKAFSHHQKNAANDALAICETACRPGLHFVPVKTVEQQDIKALRSARQLMVEQRTALANQMRAFLAESGLIVPAGIQKLQQHLAEILEDGSTNLSYVLRRLLHTLWEEMQNLNTGIHDMDNEIAALSRQQPGYEHLLTIPGVGPLIAAAFVSDVRASQFANGRQLSAWCGLVPRQHSSGGKNRLSSLSKNGHRHLRTLIIHGARAVMRCVQRRDDYLGEWLRKLIDRCGFMKATVALANKLTRIIWRVLRDNVDFNMKKAFLSVN</sequence>
<dbReference type="Pfam" id="PF02371">
    <property type="entry name" value="Transposase_20"/>
    <property type="match status" value="1"/>
</dbReference>
<dbReference type="Proteomes" id="UP000225833">
    <property type="component" value="Unassembled WGS sequence"/>
</dbReference>
<dbReference type="InterPro" id="IPR003346">
    <property type="entry name" value="Transposase_20"/>
</dbReference>
<accession>A0A2D0INV3</accession>
<dbReference type="EMBL" id="NIBS01000038">
    <property type="protein sequence ID" value="PHM23413.1"/>
    <property type="molecule type" value="Genomic_DNA"/>
</dbReference>
<evidence type="ECO:0000313" key="4">
    <source>
        <dbReference type="Proteomes" id="UP000225833"/>
    </source>
</evidence>
<protein>
    <submittedName>
        <fullName evidence="3">Transposase</fullName>
    </submittedName>
</protein>
<evidence type="ECO:0000259" key="1">
    <source>
        <dbReference type="Pfam" id="PF01548"/>
    </source>
</evidence>
<dbReference type="GO" id="GO:0003677">
    <property type="term" value="F:DNA binding"/>
    <property type="evidence" value="ECO:0007669"/>
    <property type="project" value="InterPro"/>
</dbReference>
<dbReference type="PANTHER" id="PTHR33055">
    <property type="entry name" value="TRANSPOSASE FOR INSERTION SEQUENCE ELEMENT IS1111A"/>
    <property type="match status" value="1"/>
</dbReference>
<evidence type="ECO:0000259" key="2">
    <source>
        <dbReference type="Pfam" id="PF02371"/>
    </source>
</evidence>
<feature type="domain" description="Transposase IS110-like N-terminal" evidence="1">
    <location>
        <begin position="7"/>
        <end position="147"/>
    </location>
</feature>